<dbReference type="RefSeq" id="WP_218469786.1">
    <property type="nucleotide sequence ID" value="NZ_BAABJN010000003.1"/>
</dbReference>
<dbReference type="Proteomes" id="UP000694257">
    <property type="component" value="Chromosome"/>
</dbReference>
<accession>A0ABX8RH53</accession>
<evidence type="ECO:0000313" key="2">
    <source>
        <dbReference type="Proteomes" id="UP000694257"/>
    </source>
</evidence>
<evidence type="ECO:0008006" key="3">
    <source>
        <dbReference type="Google" id="ProtNLM"/>
    </source>
</evidence>
<sequence length="98" mass="10767">MDPGAVHSYVEVSKDMTTAGTENVQPLDDQVLVRPLDKSTTDSQEGQVIAVGPHEPADLDIQPDDIIRYAKDLGTPINYGKDTFVMISLRDVLEIIDK</sequence>
<keyword evidence="2" id="KW-1185">Reference proteome</keyword>
<proteinExistence type="predicted"/>
<organism evidence="1 2">
    <name type="scientific">Nocardia iowensis</name>
    <dbReference type="NCBI Taxonomy" id="204891"/>
    <lineage>
        <taxon>Bacteria</taxon>
        <taxon>Bacillati</taxon>
        <taxon>Actinomycetota</taxon>
        <taxon>Actinomycetes</taxon>
        <taxon>Mycobacteriales</taxon>
        <taxon>Nocardiaceae</taxon>
        <taxon>Nocardia</taxon>
    </lineage>
</organism>
<protein>
    <recommendedName>
        <fullName evidence="3">10 kDa chaperonin</fullName>
    </recommendedName>
</protein>
<gene>
    <name evidence="1" type="ORF">KV110_25380</name>
</gene>
<reference evidence="1 2" key="1">
    <citation type="submission" date="2021-07" db="EMBL/GenBank/DDBJ databases">
        <title>Whole Genome Sequence of Nocardia Iowensis.</title>
        <authorList>
            <person name="Lamm A."/>
            <person name="Collins-Fairclough A.M."/>
            <person name="Bunk B."/>
            <person name="Sproer C."/>
        </authorList>
    </citation>
    <scope>NUCLEOTIDE SEQUENCE [LARGE SCALE GENOMIC DNA]</scope>
    <source>
        <strain evidence="1 2">NRRL 5646</strain>
    </source>
</reference>
<evidence type="ECO:0000313" key="1">
    <source>
        <dbReference type="EMBL" id="QXN88903.1"/>
    </source>
</evidence>
<dbReference type="EMBL" id="CP078145">
    <property type="protein sequence ID" value="QXN88903.1"/>
    <property type="molecule type" value="Genomic_DNA"/>
</dbReference>
<dbReference type="InterPro" id="IPR020818">
    <property type="entry name" value="Chaperonin_GroES"/>
</dbReference>
<dbReference type="Pfam" id="PF00166">
    <property type="entry name" value="Cpn10"/>
    <property type="match status" value="1"/>
</dbReference>
<dbReference type="SMART" id="SM00883">
    <property type="entry name" value="Cpn10"/>
    <property type="match status" value="1"/>
</dbReference>
<dbReference type="CDD" id="cd00320">
    <property type="entry name" value="cpn10"/>
    <property type="match status" value="1"/>
</dbReference>
<name>A0ABX8RH53_NOCIO</name>